<proteinExistence type="predicted"/>
<evidence type="ECO:0000259" key="3">
    <source>
        <dbReference type="PROSITE" id="PS50977"/>
    </source>
</evidence>
<dbReference type="EMBL" id="JAUJEB010000001">
    <property type="protein sequence ID" value="MDN5212011.1"/>
    <property type="molecule type" value="Genomic_DNA"/>
</dbReference>
<evidence type="ECO:0000313" key="4">
    <source>
        <dbReference type="EMBL" id="MDN5212011.1"/>
    </source>
</evidence>
<evidence type="ECO:0000256" key="1">
    <source>
        <dbReference type="ARBA" id="ARBA00023125"/>
    </source>
</evidence>
<name>A0ABT8L442_9BACT</name>
<reference evidence="4" key="1">
    <citation type="submission" date="2023-06" db="EMBL/GenBank/DDBJ databases">
        <title>Genomic of Agaribacillus aureum.</title>
        <authorList>
            <person name="Wang G."/>
        </authorList>
    </citation>
    <scope>NUCLEOTIDE SEQUENCE</scope>
    <source>
        <strain evidence="4">BMA12</strain>
    </source>
</reference>
<feature type="DNA-binding region" description="H-T-H motif" evidence="2">
    <location>
        <begin position="24"/>
        <end position="43"/>
    </location>
</feature>
<dbReference type="PRINTS" id="PR00455">
    <property type="entry name" value="HTHTETR"/>
</dbReference>
<dbReference type="PANTHER" id="PTHR43479:SF11">
    <property type="entry name" value="ACREF_ENVCD OPERON REPRESSOR-RELATED"/>
    <property type="match status" value="1"/>
</dbReference>
<keyword evidence="1 2" id="KW-0238">DNA-binding</keyword>
<organism evidence="4 5">
    <name type="scientific">Agaribacillus aureus</name>
    <dbReference type="NCBI Taxonomy" id="3051825"/>
    <lineage>
        <taxon>Bacteria</taxon>
        <taxon>Pseudomonadati</taxon>
        <taxon>Bacteroidota</taxon>
        <taxon>Cytophagia</taxon>
        <taxon>Cytophagales</taxon>
        <taxon>Splendidivirgaceae</taxon>
        <taxon>Agaribacillus</taxon>
    </lineage>
</organism>
<dbReference type="PANTHER" id="PTHR43479">
    <property type="entry name" value="ACREF/ENVCD OPERON REPRESSOR-RELATED"/>
    <property type="match status" value="1"/>
</dbReference>
<dbReference type="InterPro" id="IPR001647">
    <property type="entry name" value="HTH_TetR"/>
</dbReference>
<evidence type="ECO:0000313" key="5">
    <source>
        <dbReference type="Proteomes" id="UP001172083"/>
    </source>
</evidence>
<keyword evidence="5" id="KW-1185">Reference proteome</keyword>
<evidence type="ECO:0000256" key="2">
    <source>
        <dbReference type="PROSITE-ProRule" id="PRU00335"/>
    </source>
</evidence>
<sequence>MEIRESILEAAHTLFHKYGIRSVSMDDIARELTISKKTIYQYFKDKDDLVYTVTKISMDMERREMEDIEKSSVDAIDELAKISICMRKNLKDINPSLLFDLKKYHKKAWDQWLTFKNEFIKNNIVENLNKGIRKGFYRKEIDVEALAIFRVEQVQMTFDDGLYPSDKFELSELQMQLFDHFVYGILTDEGRDLYKEYQDKLHKIN</sequence>
<dbReference type="Pfam" id="PF00440">
    <property type="entry name" value="TetR_N"/>
    <property type="match status" value="1"/>
</dbReference>
<dbReference type="Proteomes" id="UP001172083">
    <property type="component" value="Unassembled WGS sequence"/>
</dbReference>
<dbReference type="PROSITE" id="PS50977">
    <property type="entry name" value="HTH_TETR_2"/>
    <property type="match status" value="1"/>
</dbReference>
<dbReference type="InterPro" id="IPR050624">
    <property type="entry name" value="HTH-type_Tx_Regulator"/>
</dbReference>
<dbReference type="RefSeq" id="WP_346757337.1">
    <property type="nucleotide sequence ID" value="NZ_JAUJEB010000001.1"/>
</dbReference>
<dbReference type="Gene3D" id="1.10.357.10">
    <property type="entry name" value="Tetracycline Repressor, domain 2"/>
    <property type="match status" value="1"/>
</dbReference>
<dbReference type="InterPro" id="IPR009057">
    <property type="entry name" value="Homeodomain-like_sf"/>
</dbReference>
<dbReference type="SUPFAM" id="SSF46689">
    <property type="entry name" value="Homeodomain-like"/>
    <property type="match status" value="1"/>
</dbReference>
<protein>
    <submittedName>
        <fullName evidence="4">TetR/AcrR family transcriptional regulator</fullName>
    </submittedName>
</protein>
<gene>
    <name evidence="4" type="ORF">QQ020_08110</name>
</gene>
<dbReference type="Gene3D" id="1.10.10.60">
    <property type="entry name" value="Homeodomain-like"/>
    <property type="match status" value="1"/>
</dbReference>
<accession>A0ABT8L442</accession>
<feature type="domain" description="HTH tetR-type" evidence="3">
    <location>
        <begin position="1"/>
        <end position="61"/>
    </location>
</feature>
<comment type="caution">
    <text evidence="4">The sequence shown here is derived from an EMBL/GenBank/DDBJ whole genome shotgun (WGS) entry which is preliminary data.</text>
</comment>